<organism evidence="1 2">
    <name type="scientific">Myceligenerans salitolerans</name>
    <dbReference type="NCBI Taxonomy" id="1230528"/>
    <lineage>
        <taxon>Bacteria</taxon>
        <taxon>Bacillati</taxon>
        <taxon>Actinomycetota</taxon>
        <taxon>Actinomycetes</taxon>
        <taxon>Micrococcales</taxon>
        <taxon>Promicromonosporaceae</taxon>
        <taxon>Myceligenerans</taxon>
    </lineage>
</organism>
<proteinExistence type="predicted"/>
<sequence length="250" mass="25957">MATNLACVGLDVKTRSGFRELVHGVLPEAKVIAEERDATLYVWTDATGARLIITTEGDLVRAVTTSYAGPLGARLADVRAADGGLAIAEIVDADDGILAGVACELEELQLLGDAEDVPAADACIVGLGRSVEVFDGSEEFLASDASRMTFAGEDAADEAGEPMRFEPESFSPDGAFTMQVDAVARVNGTVLDVTRHQVERTGQAFTAAQVRTGGFEVTLCVPTGEPDLAPGQVVAANTYLVASVPSLLVG</sequence>
<dbReference type="EMBL" id="JAFMPK010000030">
    <property type="protein sequence ID" value="MBO0608971.1"/>
    <property type="molecule type" value="Genomic_DNA"/>
</dbReference>
<evidence type="ECO:0000313" key="2">
    <source>
        <dbReference type="Proteomes" id="UP000664617"/>
    </source>
</evidence>
<reference evidence="2" key="1">
    <citation type="submission" date="2023-07" db="EMBL/GenBank/DDBJ databases">
        <title>Myceligenerans salitolerans sp. nov., a halotolerant actinomycete isolated from a salt lake in Xinjiang, China.</title>
        <authorList>
            <person name="Guan T."/>
        </authorList>
    </citation>
    <scope>NUCLEOTIDE SEQUENCE [LARGE SCALE GENOMIC DNA]</scope>
    <source>
        <strain evidence="2">XHU 5031</strain>
    </source>
</reference>
<dbReference type="Proteomes" id="UP000664617">
    <property type="component" value="Unassembled WGS sequence"/>
</dbReference>
<name>A0ABS3I8Q7_9MICO</name>
<protein>
    <submittedName>
        <fullName evidence="1">Uncharacterized protein</fullName>
    </submittedName>
</protein>
<keyword evidence="2" id="KW-1185">Reference proteome</keyword>
<comment type="caution">
    <text evidence="1">The sequence shown here is derived from an EMBL/GenBank/DDBJ whole genome shotgun (WGS) entry which is preliminary data.</text>
</comment>
<gene>
    <name evidence="1" type="ORF">J0911_07990</name>
</gene>
<evidence type="ECO:0000313" key="1">
    <source>
        <dbReference type="EMBL" id="MBO0608971.1"/>
    </source>
</evidence>
<dbReference type="RefSeq" id="WP_207274928.1">
    <property type="nucleotide sequence ID" value="NZ_JAFMPK010000030.1"/>
</dbReference>
<accession>A0ABS3I8Q7</accession>